<reference evidence="9" key="1">
    <citation type="journal article" date="2019" name="Int. J. Syst. Evol. Microbiol.">
        <title>The Global Catalogue of Microorganisms (GCM) 10K type strain sequencing project: providing services to taxonomists for standard genome sequencing and annotation.</title>
        <authorList>
            <consortium name="The Broad Institute Genomics Platform"/>
            <consortium name="The Broad Institute Genome Sequencing Center for Infectious Disease"/>
            <person name="Wu L."/>
            <person name="Ma J."/>
        </authorList>
    </citation>
    <scope>NUCLEOTIDE SEQUENCE [LARGE SCALE GENOMIC DNA]</scope>
    <source>
        <strain evidence="9">JCM 17664</strain>
    </source>
</reference>
<proteinExistence type="inferred from homology"/>
<name>A0ABP8FZJ3_9BACT</name>
<feature type="domain" description="SusD-like N-terminal" evidence="7">
    <location>
        <begin position="100"/>
        <end position="223"/>
    </location>
</feature>
<dbReference type="Proteomes" id="UP001501207">
    <property type="component" value="Unassembled WGS sequence"/>
</dbReference>
<evidence type="ECO:0000259" key="7">
    <source>
        <dbReference type="Pfam" id="PF14322"/>
    </source>
</evidence>
<dbReference type="InterPro" id="IPR012944">
    <property type="entry name" value="SusD_RagB_dom"/>
</dbReference>
<gene>
    <name evidence="8" type="ORF">GCM10023143_24970</name>
</gene>
<keyword evidence="4" id="KW-0472">Membrane</keyword>
<dbReference type="InterPro" id="IPR033985">
    <property type="entry name" value="SusD-like_N"/>
</dbReference>
<keyword evidence="3" id="KW-0732">Signal</keyword>
<dbReference type="SUPFAM" id="SSF48452">
    <property type="entry name" value="TPR-like"/>
    <property type="match status" value="1"/>
</dbReference>
<evidence type="ECO:0000313" key="9">
    <source>
        <dbReference type="Proteomes" id="UP001501207"/>
    </source>
</evidence>
<dbReference type="PROSITE" id="PS51257">
    <property type="entry name" value="PROKAR_LIPOPROTEIN"/>
    <property type="match status" value="1"/>
</dbReference>
<dbReference type="RefSeq" id="WP_344979809.1">
    <property type="nucleotide sequence ID" value="NZ_BAABFN010000006.1"/>
</dbReference>
<keyword evidence="5" id="KW-0998">Cell outer membrane</keyword>
<comment type="caution">
    <text evidence="8">The sequence shown here is derived from an EMBL/GenBank/DDBJ whole genome shotgun (WGS) entry which is preliminary data.</text>
</comment>
<evidence type="ECO:0000256" key="5">
    <source>
        <dbReference type="ARBA" id="ARBA00023237"/>
    </source>
</evidence>
<keyword evidence="9" id="KW-1185">Reference proteome</keyword>
<dbReference type="Pfam" id="PF14322">
    <property type="entry name" value="SusD-like_3"/>
    <property type="match status" value="1"/>
</dbReference>
<comment type="similarity">
    <text evidence="2">Belongs to the SusD family.</text>
</comment>
<feature type="domain" description="RagB/SusD" evidence="6">
    <location>
        <begin position="300"/>
        <end position="557"/>
    </location>
</feature>
<evidence type="ECO:0000256" key="4">
    <source>
        <dbReference type="ARBA" id="ARBA00023136"/>
    </source>
</evidence>
<evidence type="ECO:0000256" key="3">
    <source>
        <dbReference type="ARBA" id="ARBA00022729"/>
    </source>
</evidence>
<dbReference type="EMBL" id="BAABFN010000006">
    <property type="protein sequence ID" value="GAA4314230.1"/>
    <property type="molecule type" value="Genomic_DNA"/>
</dbReference>
<evidence type="ECO:0000256" key="2">
    <source>
        <dbReference type="ARBA" id="ARBA00006275"/>
    </source>
</evidence>
<evidence type="ECO:0000313" key="8">
    <source>
        <dbReference type="EMBL" id="GAA4314230.1"/>
    </source>
</evidence>
<comment type="subcellular location">
    <subcellularLocation>
        <location evidence="1">Cell outer membrane</location>
    </subcellularLocation>
</comment>
<accession>A0ABP8FZJ3</accession>
<dbReference type="Gene3D" id="1.25.40.390">
    <property type="match status" value="1"/>
</dbReference>
<organism evidence="8 9">
    <name type="scientific">Compostibacter hankyongensis</name>
    <dbReference type="NCBI Taxonomy" id="1007089"/>
    <lineage>
        <taxon>Bacteria</taxon>
        <taxon>Pseudomonadati</taxon>
        <taxon>Bacteroidota</taxon>
        <taxon>Chitinophagia</taxon>
        <taxon>Chitinophagales</taxon>
        <taxon>Chitinophagaceae</taxon>
        <taxon>Compostibacter</taxon>
    </lineage>
</organism>
<sequence>MKTKINVWLIGVTLLLAFSGCEKEVLNRESKSTFTEEDVWSDISLAQRLVFSSYNDLGGWGWPQTGAGGFLSTASDEAFMLFDYGFWPISSGTIDASNMGVFSDSWAQAYKSIRNINIFLSRIDEVEGADEETVNRLKGEMRFIRAKAYADLIALFGGVPLVTKEYGLTDEFDAKRDSYADCVDFIVKELDEAAEMVPLTVSDDDWGRVTRGACLALKAQVLLYAASKLHDPASTPNGPLFEYDRNDKWQQAADAAKAVIDLNQYSLMPAETWEDYTRIFLSANPEIIFARPYSAEFDHPNIDKVNTPNGYHGWSGNVPAQALVNDFQMDNGKGIDAPSSGYDQKNPYEHRELRFYADIVYQGATYRGRETEFYLPGGLDSRDGPESWNYAVTGYTMRKFMDESLDFNKGLGTQPYIFFRLAEIYLDYAEAEYHLGHEDVAREYVNKIRGRVKLPPVNTSGQALLEDIRHERRIELCFEDHRFFDVRRWMIAEETDGKNAQGVEWKKVDANGNLSPNGKLQYNVVSVQERKFNPREYYLPIPLLEINKTGLEQNPGY</sequence>
<evidence type="ECO:0000256" key="1">
    <source>
        <dbReference type="ARBA" id="ARBA00004442"/>
    </source>
</evidence>
<dbReference type="Pfam" id="PF07980">
    <property type="entry name" value="SusD_RagB"/>
    <property type="match status" value="1"/>
</dbReference>
<dbReference type="CDD" id="cd08977">
    <property type="entry name" value="SusD"/>
    <property type="match status" value="1"/>
</dbReference>
<protein>
    <submittedName>
        <fullName evidence="8">RagB/SusD family nutrient uptake outer membrane protein</fullName>
    </submittedName>
</protein>
<dbReference type="InterPro" id="IPR011990">
    <property type="entry name" value="TPR-like_helical_dom_sf"/>
</dbReference>
<evidence type="ECO:0000259" key="6">
    <source>
        <dbReference type="Pfam" id="PF07980"/>
    </source>
</evidence>